<evidence type="ECO:0000256" key="8">
    <source>
        <dbReference type="ARBA" id="ARBA00023014"/>
    </source>
</evidence>
<proteinExistence type="predicted"/>
<feature type="domain" description="4Fe-4S ferredoxin-type" evidence="9">
    <location>
        <begin position="33"/>
        <end position="62"/>
    </location>
</feature>
<keyword evidence="5" id="KW-0479">Metal-binding</keyword>
<evidence type="ECO:0000256" key="4">
    <source>
        <dbReference type="ARBA" id="ARBA00022485"/>
    </source>
</evidence>
<dbReference type="GO" id="GO:0009055">
    <property type="term" value="F:electron transfer activity"/>
    <property type="evidence" value="ECO:0007669"/>
    <property type="project" value="InterPro"/>
</dbReference>
<evidence type="ECO:0000259" key="9">
    <source>
        <dbReference type="PROSITE" id="PS51379"/>
    </source>
</evidence>
<evidence type="ECO:0000313" key="10">
    <source>
        <dbReference type="EMBL" id="SVC55834.1"/>
    </source>
</evidence>
<accession>A0A382N3R9</accession>
<dbReference type="InterPro" id="IPR017896">
    <property type="entry name" value="4Fe4S_Fe-S-bd"/>
</dbReference>
<keyword evidence="3" id="KW-0813">Transport</keyword>
<protein>
    <recommendedName>
        <fullName evidence="9">4Fe-4S ferredoxin-type domain-containing protein</fullName>
    </recommendedName>
</protein>
<reference evidence="10" key="1">
    <citation type="submission" date="2018-05" db="EMBL/GenBank/DDBJ databases">
        <authorList>
            <person name="Lanie J.A."/>
            <person name="Ng W.-L."/>
            <person name="Kazmierczak K.M."/>
            <person name="Andrzejewski T.M."/>
            <person name="Davidsen T.M."/>
            <person name="Wayne K.J."/>
            <person name="Tettelin H."/>
            <person name="Glass J.I."/>
            <person name="Rusch D."/>
            <person name="Podicherti R."/>
            <person name="Tsui H.-C.T."/>
            <person name="Winkler M.E."/>
        </authorList>
    </citation>
    <scope>NUCLEOTIDE SEQUENCE</scope>
</reference>
<keyword evidence="6" id="KW-0249">Electron transport</keyword>
<dbReference type="EMBL" id="UINC01097812">
    <property type="protein sequence ID" value="SVC55834.1"/>
    <property type="molecule type" value="Genomic_DNA"/>
</dbReference>
<feature type="domain" description="4Fe-4S ferredoxin-type" evidence="9">
    <location>
        <begin position="1"/>
        <end position="31"/>
    </location>
</feature>
<dbReference type="InterPro" id="IPR017900">
    <property type="entry name" value="4Fe4S_Fe_S_CS"/>
</dbReference>
<sequence length="99" mass="10821">MTYVIANACVDVTDQSCIEVCPVDCIFVEEGDRMCYIEPNMCTDCGVCEPACPVGAIFEDRSLPRDVTRFTEINALWFLDKAAARNAVDAVMAGDTTIT</sequence>
<organism evidence="10">
    <name type="scientific">marine metagenome</name>
    <dbReference type="NCBI Taxonomy" id="408172"/>
    <lineage>
        <taxon>unclassified sequences</taxon>
        <taxon>metagenomes</taxon>
        <taxon>ecological metagenomes</taxon>
    </lineage>
</organism>
<evidence type="ECO:0000256" key="6">
    <source>
        <dbReference type="ARBA" id="ARBA00022982"/>
    </source>
</evidence>
<evidence type="ECO:0000256" key="2">
    <source>
        <dbReference type="ARBA" id="ARBA00001966"/>
    </source>
</evidence>
<comment type="cofactor">
    <cofactor evidence="1">
        <name>[3Fe-4S] cluster</name>
        <dbReference type="ChEBI" id="CHEBI:21137"/>
    </cofactor>
</comment>
<gene>
    <name evidence="10" type="ORF">METZ01_LOCUS308688</name>
</gene>
<dbReference type="PANTHER" id="PTHR42859:SF2">
    <property type="entry name" value="FERREDOXIN"/>
    <property type="match status" value="1"/>
</dbReference>
<dbReference type="Gene3D" id="3.30.70.20">
    <property type="match status" value="1"/>
</dbReference>
<name>A0A382N3R9_9ZZZZ</name>
<keyword evidence="4" id="KW-0004">4Fe-4S</keyword>
<dbReference type="GO" id="GO:0046872">
    <property type="term" value="F:metal ion binding"/>
    <property type="evidence" value="ECO:0007669"/>
    <property type="project" value="UniProtKB-KW"/>
</dbReference>
<dbReference type="InterPro" id="IPR050294">
    <property type="entry name" value="RnfB_subfamily"/>
</dbReference>
<dbReference type="PROSITE" id="PS51379">
    <property type="entry name" value="4FE4S_FER_2"/>
    <property type="match status" value="2"/>
</dbReference>
<dbReference type="PRINTS" id="PR00354">
    <property type="entry name" value="7FE8SFRDOXIN"/>
</dbReference>
<dbReference type="PANTHER" id="PTHR42859">
    <property type="entry name" value="OXIDOREDUCTASE"/>
    <property type="match status" value="1"/>
</dbReference>
<evidence type="ECO:0000256" key="3">
    <source>
        <dbReference type="ARBA" id="ARBA00022448"/>
    </source>
</evidence>
<dbReference type="Pfam" id="PF00037">
    <property type="entry name" value="Fer4"/>
    <property type="match status" value="1"/>
</dbReference>
<dbReference type="SUPFAM" id="SSF54862">
    <property type="entry name" value="4Fe-4S ferredoxins"/>
    <property type="match status" value="1"/>
</dbReference>
<evidence type="ECO:0000256" key="5">
    <source>
        <dbReference type="ARBA" id="ARBA00022723"/>
    </source>
</evidence>
<dbReference type="GO" id="GO:0051539">
    <property type="term" value="F:4 iron, 4 sulfur cluster binding"/>
    <property type="evidence" value="ECO:0007669"/>
    <property type="project" value="UniProtKB-KW"/>
</dbReference>
<dbReference type="AlphaFoldDB" id="A0A382N3R9"/>
<dbReference type="PROSITE" id="PS00198">
    <property type="entry name" value="4FE4S_FER_1"/>
    <property type="match status" value="1"/>
</dbReference>
<comment type="cofactor">
    <cofactor evidence="2">
        <name>[4Fe-4S] cluster</name>
        <dbReference type="ChEBI" id="CHEBI:49883"/>
    </cofactor>
</comment>
<evidence type="ECO:0000256" key="1">
    <source>
        <dbReference type="ARBA" id="ARBA00001927"/>
    </source>
</evidence>
<keyword evidence="8" id="KW-0411">Iron-sulfur</keyword>
<dbReference type="InterPro" id="IPR000813">
    <property type="entry name" value="7Fe_ferredoxin"/>
</dbReference>
<evidence type="ECO:0000256" key="7">
    <source>
        <dbReference type="ARBA" id="ARBA00023004"/>
    </source>
</evidence>
<keyword evidence="7" id="KW-0408">Iron</keyword>